<feature type="region of interest" description="Disordered" evidence="6">
    <location>
        <begin position="37"/>
        <end position="131"/>
    </location>
</feature>
<dbReference type="GO" id="GO:0006325">
    <property type="term" value="P:chromatin organization"/>
    <property type="evidence" value="ECO:0007669"/>
    <property type="project" value="TreeGrafter"/>
</dbReference>
<feature type="compositionally biased region" description="Basic and acidic residues" evidence="6">
    <location>
        <begin position="37"/>
        <end position="47"/>
    </location>
</feature>
<dbReference type="GO" id="GO:0008270">
    <property type="term" value="F:zinc ion binding"/>
    <property type="evidence" value="ECO:0007669"/>
    <property type="project" value="UniProtKB-KW"/>
</dbReference>
<dbReference type="STRING" id="7370.A0A1I8M783"/>
<keyword evidence="5" id="KW-0539">Nucleus</keyword>
<feature type="compositionally biased region" description="Low complexity" evidence="6">
    <location>
        <begin position="100"/>
        <end position="110"/>
    </location>
</feature>
<dbReference type="RefSeq" id="XP_005176057.1">
    <property type="nucleotide sequence ID" value="XM_005176000.3"/>
</dbReference>
<reference evidence="7" key="1">
    <citation type="submission" date="2020-05" db="UniProtKB">
        <authorList>
            <consortium name="EnsemblMetazoa"/>
        </authorList>
    </citation>
    <scope>IDENTIFICATION</scope>
    <source>
        <strain evidence="7">Aabys</strain>
    </source>
</reference>
<dbReference type="GeneID" id="101899100"/>
<evidence type="ECO:0000313" key="9">
    <source>
        <dbReference type="RefSeq" id="XP_005176057.1"/>
    </source>
</evidence>
<dbReference type="VEuPathDB" id="VectorBase:MDOA001958"/>
<feature type="compositionally biased region" description="Polar residues" evidence="6">
    <location>
        <begin position="111"/>
        <end position="123"/>
    </location>
</feature>
<keyword evidence="3" id="KW-0863">Zinc-finger</keyword>
<evidence type="ECO:0000313" key="8">
    <source>
        <dbReference type="Proteomes" id="UP001652621"/>
    </source>
</evidence>
<name>A0A1I8M783_MUSDO</name>
<evidence type="ECO:0000256" key="3">
    <source>
        <dbReference type="ARBA" id="ARBA00022771"/>
    </source>
</evidence>
<dbReference type="VEuPathDB" id="VectorBase:MDOMA2_009746"/>
<dbReference type="eggNOG" id="ENOG502QUY5">
    <property type="taxonomic scope" value="Eukaryota"/>
</dbReference>
<comment type="subcellular location">
    <subcellularLocation>
        <location evidence="1">Nucleus</location>
    </subcellularLocation>
</comment>
<dbReference type="AlphaFoldDB" id="A0A1I8M783"/>
<organism evidence="7">
    <name type="scientific">Musca domestica</name>
    <name type="common">House fly</name>
    <dbReference type="NCBI Taxonomy" id="7370"/>
    <lineage>
        <taxon>Eukaryota</taxon>
        <taxon>Metazoa</taxon>
        <taxon>Ecdysozoa</taxon>
        <taxon>Arthropoda</taxon>
        <taxon>Hexapoda</taxon>
        <taxon>Insecta</taxon>
        <taxon>Pterygota</taxon>
        <taxon>Neoptera</taxon>
        <taxon>Endopterygota</taxon>
        <taxon>Diptera</taxon>
        <taxon>Brachycera</taxon>
        <taxon>Muscomorpha</taxon>
        <taxon>Muscoidea</taxon>
        <taxon>Muscidae</taxon>
        <taxon>Musca</taxon>
    </lineage>
</organism>
<evidence type="ECO:0000256" key="4">
    <source>
        <dbReference type="ARBA" id="ARBA00022833"/>
    </source>
</evidence>
<dbReference type="PANTHER" id="PTHR13340">
    <property type="entry name" value="GATA ZINC FINGER DOMAIN-CONTAINING"/>
    <property type="match status" value="1"/>
</dbReference>
<dbReference type="KEGG" id="mde:101899100"/>
<keyword evidence="4" id="KW-0862">Zinc</keyword>
<keyword evidence="8" id="KW-1185">Reference proteome</keyword>
<reference evidence="9" key="2">
    <citation type="submission" date="2025-04" db="UniProtKB">
        <authorList>
            <consortium name="RefSeq"/>
        </authorList>
    </citation>
    <scope>IDENTIFICATION</scope>
    <source>
        <strain evidence="9">Aabys</strain>
    </source>
</reference>
<evidence type="ECO:0000256" key="1">
    <source>
        <dbReference type="ARBA" id="ARBA00004123"/>
    </source>
</evidence>
<dbReference type="EnsemblMetazoa" id="MDOA001958-RA">
    <property type="protein sequence ID" value="MDOA001958-PA"/>
    <property type="gene ID" value="MDOA001958"/>
</dbReference>
<dbReference type="InterPro" id="IPR039050">
    <property type="entry name" value="GATAD1"/>
</dbReference>
<protein>
    <submittedName>
        <fullName evidence="9">GATA zinc finger domain-containing protein 1</fullName>
    </submittedName>
</protein>
<accession>A0A1I8M783</accession>
<dbReference type="Proteomes" id="UP001652621">
    <property type="component" value="Unplaced"/>
</dbReference>
<keyword evidence="2" id="KW-0479">Metal-binding</keyword>
<feature type="compositionally biased region" description="Basic and acidic residues" evidence="6">
    <location>
        <begin position="54"/>
        <end position="83"/>
    </location>
</feature>
<gene>
    <name evidence="7" type="primary">101899100</name>
    <name evidence="9" type="synonym">LOC101899100</name>
</gene>
<dbReference type="PANTHER" id="PTHR13340:SF2">
    <property type="entry name" value="GATA ZINC FINGER DOMAIN-CONTAINING PROTEIN 1"/>
    <property type="match status" value="1"/>
</dbReference>
<proteinExistence type="predicted"/>
<evidence type="ECO:0000256" key="5">
    <source>
        <dbReference type="ARBA" id="ARBA00023242"/>
    </source>
</evidence>
<feature type="compositionally biased region" description="Basic residues" evidence="6">
    <location>
        <begin position="84"/>
        <end position="96"/>
    </location>
</feature>
<evidence type="ECO:0000313" key="7">
    <source>
        <dbReference type="EnsemblMetazoa" id="MDOA001958-PA"/>
    </source>
</evidence>
<evidence type="ECO:0000256" key="2">
    <source>
        <dbReference type="ARBA" id="ARBA00022723"/>
    </source>
</evidence>
<dbReference type="GO" id="GO:0005634">
    <property type="term" value="C:nucleus"/>
    <property type="evidence" value="ECO:0007669"/>
    <property type="project" value="UniProtKB-SubCell"/>
</dbReference>
<evidence type="ECO:0000256" key="6">
    <source>
        <dbReference type="SAM" id="MobiDB-lite"/>
    </source>
</evidence>
<dbReference type="OrthoDB" id="9994231at2759"/>
<sequence>MPPKVTPTCVDCKTTESLLWRTVENGQICLTCSELREEKEATDENKNVDSTSAEQDKNKKPNKDVKEEKKEAATTSTIEDKCSRLRKSTRATRFKAKLISTNSNSTNGNGEKSNAGGSNSKTQTKGRNRRSLFKRVPFKTPQAQATTHSVESVFHKGSYLQVGDIVSLVDSEDNVYYAQIRGLLIDNYCEKSAFLTWLIPTQESPDPKDGFDPATYLIGPDEELSRKLSCLEFVMHAPSNYYLDRTTPFPLPDSMECDTKPGGYIWTKLPEYQRNKAIEV</sequence>